<name>A0ABR5M760_9PSED</name>
<evidence type="ECO:0000313" key="1">
    <source>
        <dbReference type="EMBL" id="KPG74723.1"/>
    </source>
</evidence>
<keyword evidence="2" id="KW-1185">Reference proteome</keyword>
<comment type="caution">
    <text evidence="1">The sequence shown here is derived from an EMBL/GenBank/DDBJ whole genome shotgun (WGS) entry which is preliminary data.</text>
</comment>
<organism evidence="1 2">
    <name type="scientific">Pseudomonas libanensis</name>
    <dbReference type="NCBI Taxonomy" id="75588"/>
    <lineage>
        <taxon>Bacteria</taxon>
        <taxon>Pseudomonadati</taxon>
        <taxon>Pseudomonadota</taxon>
        <taxon>Gammaproteobacteria</taxon>
        <taxon>Pseudomonadales</taxon>
        <taxon>Pseudomonadaceae</taxon>
        <taxon>Pseudomonas</taxon>
    </lineage>
</organism>
<proteinExistence type="predicted"/>
<sequence>MGRIGYSPQYPGAPEQKRVSAIDQRGAFKRAHTRMKTQELRCFFFFSPNGAGDFSFPLLKYPHRTVVQPRCISLQNFAICEIADRLQSPTARLGCSFVCTTSDFAQKKDANPVGGRGISAFLSHFFLLQLLSDLS</sequence>
<evidence type="ECO:0000313" key="2">
    <source>
        <dbReference type="Proteomes" id="UP000037820"/>
    </source>
</evidence>
<dbReference type="Proteomes" id="UP000037820">
    <property type="component" value="Unassembled WGS sequence"/>
</dbReference>
<dbReference type="EMBL" id="LHOY01000022">
    <property type="protein sequence ID" value="KPG74723.1"/>
    <property type="molecule type" value="Genomic_DNA"/>
</dbReference>
<reference evidence="1 2" key="1">
    <citation type="submission" date="2015-07" db="EMBL/GenBank/DDBJ databases">
        <title>Whole genome sequencing of endophytes isolated from poison ivy (Toxicodendron radicans).</title>
        <authorList>
            <person name="Tran P.N."/>
            <person name="Lee Y.P."/>
            <person name="Gan H.M."/>
            <person name="Savka M.A."/>
        </authorList>
    </citation>
    <scope>NUCLEOTIDE SEQUENCE [LARGE SCALE GENOMIC DNA]</scope>
    <source>
        <strain evidence="1 2">RIT-PI-g</strain>
    </source>
</reference>
<gene>
    <name evidence="1" type="ORF">AEQ48_13685</name>
</gene>
<protein>
    <submittedName>
        <fullName evidence="1">Uncharacterized protein</fullName>
    </submittedName>
</protein>
<accession>A0ABR5M760</accession>